<protein>
    <submittedName>
        <fullName evidence="1">Uncharacterized protein</fullName>
    </submittedName>
</protein>
<name>X1MVV5_9ZZZZ</name>
<evidence type="ECO:0000313" key="1">
    <source>
        <dbReference type="EMBL" id="GAI10464.1"/>
    </source>
</evidence>
<sequence>LAIQGDRCIPAPIPFGYQGLDVPLATRPSGILEIGVSVVIIRDMGMVLLVQGDGCI</sequence>
<organism evidence="1">
    <name type="scientific">marine sediment metagenome</name>
    <dbReference type="NCBI Taxonomy" id="412755"/>
    <lineage>
        <taxon>unclassified sequences</taxon>
        <taxon>metagenomes</taxon>
        <taxon>ecological metagenomes</taxon>
    </lineage>
</organism>
<feature type="non-terminal residue" evidence="1">
    <location>
        <position position="1"/>
    </location>
</feature>
<accession>X1MVV5</accession>
<dbReference type="AlphaFoldDB" id="X1MVV5"/>
<dbReference type="EMBL" id="BARV01010292">
    <property type="protein sequence ID" value="GAI10464.1"/>
    <property type="molecule type" value="Genomic_DNA"/>
</dbReference>
<proteinExistence type="predicted"/>
<gene>
    <name evidence="1" type="ORF">S06H3_19980</name>
</gene>
<comment type="caution">
    <text evidence="1">The sequence shown here is derived from an EMBL/GenBank/DDBJ whole genome shotgun (WGS) entry which is preliminary data.</text>
</comment>
<reference evidence="1" key="1">
    <citation type="journal article" date="2014" name="Front. Microbiol.">
        <title>High frequency of phylogenetically diverse reductive dehalogenase-homologous genes in deep subseafloor sedimentary metagenomes.</title>
        <authorList>
            <person name="Kawai M."/>
            <person name="Futagami T."/>
            <person name="Toyoda A."/>
            <person name="Takaki Y."/>
            <person name="Nishi S."/>
            <person name="Hori S."/>
            <person name="Arai W."/>
            <person name="Tsubouchi T."/>
            <person name="Morono Y."/>
            <person name="Uchiyama I."/>
            <person name="Ito T."/>
            <person name="Fujiyama A."/>
            <person name="Inagaki F."/>
            <person name="Takami H."/>
        </authorList>
    </citation>
    <scope>NUCLEOTIDE SEQUENCE</scope>
    <source>
        <strain evidence="1">Expedition CK06-06</strain>
    </source>
</reference>